<evidence type="ECO:0000313" key="1">
    <source>
        <dbReference type="EMBL" id="KAA6378104.1"/>
    </source>
</evidence>
<gene>
    <name evidence="1" type="ORF">EZS28_026368</name>
</gene>
<comment type="caution">
    <text evidence="1">The sequence shown here is derived from an EMBL/GenBank/DDBJ whole genome shotgun (WGS) entry which is preliminary data.</text>
</comment>
<protein>
    <submittedName>
        <fullName evidence="1">Uncharacterized protein</fullName>
    </submittedName>
</protein>
<dbReference type="EMBL" id="SNRW01009371">
    <property type="protein sequence ID" value="KAA6378104.1"/>
    <property type="molecule type" value="Genomic_DNA"/>
</dbReference>
<name>A0A5J4V6P5_9EUKA</name>
<dbReference type="AlphaFoldDB" id="A0A5J4V6P5"/>
<evidence type="ECO:0000313" key="2">
    <source>
        <dbReference type="Proteomes" id="UP000324800"/>
    </source>
</evidence>
<organism evidence="1 2">
    <name type="scientific">Streblomastix strix</name>
    <dbReference type="NCBI Taxonomy" id="222440"/>
    <lineage>
        <taxon>Eukaryota</taxon>
        <taxon>Metamonada</taxon>
        <taxon>Preaxostyla</taxon>
        <taxon>Oxymonadida</taxon>
        <taxon>Streblomastigidae</taxon>
        <taxon>Streblomastix</taxon>
    </lineage>
</organism>
<accession>A0A5J4V6P5</accession>
<proteinExistence type="predicted"/>
<sequence length="276" mass="30342">MYESAWYDSGQLVPNQITSASDEQPIVNGTASAGISTSYNRGNHIHAQQLIYDGNITATKFIKSGLLTTQVQRANGETINGLVDITTDQTIAGIETLNNTFQIIPTGADYNKGIRIAKATNGSCKIFFGVDQSQYSGQIECQWTVGIMINQVFMEQQFAICQSSDFDSNDRVLHISVDRNTITFNGNRFVDVATDQTITDVKTFGELVQIKPNGNSYNEGIRVSRSPSSDYSGIFLVVIQIKLLVHKKVSGIYQHALVVNQGLEFANILVMKIKGQ</sequence>
<dbReference type="Proteomes" id="UP000324800">
    <property type="component" value="Unassembled WGS sequence"/>
</dbReference>
<reference evidence="1 2" key="1">
    <citation type="submission" date="2019-03" db="EMBL/GenBank/DDBJ databases">
        <title>Single cell metagenomics reveals metabolic interactions within the superorganism composed of flagellate Streblomastix strix and complex community of Bacteroidetes bacteria on its surface.</title>
        <authorList>
            <person name="Treitli S.C."/>
            <person name="Kolisko M."/>
            <person name="Husnik F."/>
            <person name="Keeling P."/>
            <person name="Hampl V."/>
        </authorList>
    </citation>
    <scope>NUCLEOTIDE SEQUENCE [LARGE SCALE GENOMIC DNA]</scope>
    <source>
        <strain evidence="1">ST1C</strain>
    </source>
</reference>